<evidence type="ECO:0000256" key="1">
    <source>
        <dbReference type="ARBA" id="ARBA00009080"/>
    </source>
</evidence>
<evidence type="ECO:0000256" key="5">
    <source>
        <dbReference type="PIRSR" id="PIRSR000103-1"/>
    </source>
</evidence>
<name>A0A7W9ZGY0_NOVIT</name>
<keyword evidence="10" id="KW-1185">Reference proteome</keyword>
<feature type="domain" description="3-hydroxyisobutyrate dehydrogenase-like NAD-binding" evidence="8">
    <location>
        <begin position="165"/>
        <end position="292"/>
    </location>
</feature>
<dbReference type="PANTHER" id="PTHR22981">
    <property type="entry name" value="3-HYDROXYISOBUTYRATE DEHYDROGENASE-RELATED"/>
    <property type="match status" value="1"/>
</dbReference>
<dbReference type="Pfam" id="PF14833">
    <property type="entry name" value="NAD_binding_11"/>
    <property type="match status" value="1"/>
</dbReference>
<comment type="similarity">
    <text evidence="1 6">Belongs to the HIBADH-related family.</text>
</comment>
<proteinExistence type="inferred from homology"/>
<dbReference type="InterPro" id="IPR011548">
    <property type="entry name" value="HIBADH"/>
</dbReference>
<dbReference type="InterPro" id="IPR015815">
    <property type="entry name" value="HIBADH-related"/>
</dbReference>
<evidence type="ECO:0000313" key="9">
    <source>
        <dbReference type="EMBL" id="MBB6210074.1"/>
    </source>
</evidence>
<dbReference type="PROSITE" id="PS00895">
    <property type="entry name" value="3_HYDROXYISOBUT_DH"/>
    <property type="match status" value="1"/>
</dbReference>
<evidence type="ECO:0000259" key="7">
    <source>
        <dbReference type="Pfam" id="PF03446"/>
    </source>
</evidence>
<reference evidence="9 10" key="1">
    <citation type="submission" date="2020-08" db="EMBL/GenBank/DDBJ databases">
        <title>Genomic Encyclopedia of Type Strains, Phase IV (KMG-IV): sequencing the most valuable type-strain genomes for metagenomic binning, comparative biology and taxonomic classification.</title>
        <authorList>
            <person name="Goeker M."/>
        </authorList>
    </citation>
    <scope>NUCLEOTIDE SEQUENCE [LARGE SCALE GENOMIC DNA]</scope>
    <source>
        <strain evidence="9 10">DSM 11590</strain>
    </source>
</reference>
<evidence type="ECO:0000259" key="8">
    <source>
        <dbReference type="Pfam" id="PF14833"/>
    </source>
</evidence>
<keyword evidence="4 6" id="KW-0520">NAD</keyword>
<dbReference type="GO" id="GO:0008442">
    <property type="term" value="F:3-hydroxyisobutyrate dehydrogenase activity"/>
    <property type="evidence" value="ECO:0007669"/>
    <property type="project" value="UniProtKB-EC"/>
</dbReference>
<dbReference type="InterPro" id="IPR029154">
    <property type="entry name" value="HIBADH-like_NADP-bd"/>
</dbReference>
<evidence type="ECO:0000256" key="4">
    <source>
        <dbReference type="ARBA" id="ARBA00023027"/>
    </source>
</evidence>
<dbReference type="InterPro" id="IPR002204">
    <property type="entry name" value="3-OH-isobutyrate_DH-rel_CS"/>
</dbReference>
<organism evidence="9 10">
    <name type="scientific">Novispirillum itersonii</name>
    <name type="common">Aquaspirillum itersonii</name>
    <dbReference type="NCBI Taxonomy" id="189"/>
    <lineage>
        <taxon>Bacteria</taxon>
        <taxon>Pseudomonadati</taxon>
        <taxon>Pseudomonadota</taxon>
        <taxon>Alphaproteobacteria</taxon>
        <taxon>Rhodospirillales</taxon>
        <taxon>Novispirillaceae</taxon>
        <taxon>Novispirillum</taxon>
    </lineage>
</organism>
<comment type="catalytic activity">
    <reaction evidence="6">
        <text>3-hydroxy-2-methylpropanoate + NAD(+) = 2-methyl-3-oxopropanoate + NADH + H(+)</text>
        <dbReference type="Rhea" id="RHEA:17681"/>
        <dbReference type="ChEBI" id="CHEBI:11805"/>
        <dbReference type="ChEBI" id="CHEBI:15378"/>
        <dbReference type="ChEBI" id="CHEBI:57540"/>
        <dbReference type="ChEBI" id="CHEBI:57700"/>
        <dbReference type="ChEBI" id="CHEBI:57945"/>
        <dbReference type="EC" id="1.1.1.31"/>
    </reaction>
</comment>
<feature type="active site" evidence="5">
    <location>
        <position position="171"/>
    </location>
</feature>
<dbReference type="GO" id="GO:0006574">
    <property type="term" value="P:L-valine catabolic process"/>
    <property type="evidence" value="ECO:0007669"/>
    <property type="project" value="UniProtKB-UniPathway"/>
</dbReference>
<comment type="caution">
    <text evidence="9">The sequence shown here is derived from an EMBL/GenBank/DDBJ whole genome shotgun (WGS) entry which is preliminary data.</text>
</comment>
<dbReference type="EMBL" id="JACIIX010000004">
    <property type="protein sequence ID" value="MBB6210074.1"/>
    <property type="molecule type" value="Genomic_DNA"/>
</dbReference>
<dbReference type="Proteomes" id="UP000544872">
    <property type="component" value="Unassembled WGS sequence"/>
</dbReference>
<keyword evidence="2 6" id="KW-0101">Branched-chain amino acid catabolism</keyword>
<dbReference type="InterPro" id="IPR036291">
    <property type="entry name" value="NAD(P)-bd_dom_sf"/>
</dbReference>
<dbReference type="PIRSF" id="PIRSF000103">
    <property type="entry name" value="HIBADH"/>
    <property type="match status" value="1"/>
</dbReference>
<evidence type="ECO:0000256" key="6">
    <source>
        <dbReference type="RuleBase" id="RU910714"/>
    </source>
</evidence>
<protein>
    <recommendedName>
        <fullName evidence="6">3-hydroxyisobutyrate dehydrogenase</fullName>
        <shortName evidence="6">HIBADH</shortName>
        <ecNumber evidence="6">1.1.1.31</ecNumber>
    </recommendedName>
</protein>
<comment type="pathway">
    <text evidence="6">Amino-acid degradation; L-valine degradation.</text>
</comment>
<accession>A0A7W9ZGY0</accession>
<dbReference type="AlphaFoldDB" id="A0A7W9ZGY0"/>
<dbReference type="InterPro" id="IPR006115">
    <property type="entry name" value="6PGDH_NADP-bd"/>
</dbReference>
<dbReference type="InterPro" id="IPR013328">
    <property type="entry name" value="6PGD_dom2"/>
</dbReference>
<dbReference type="InterPro" id="IPR008927">
    <property type="entry name" value="6-PGluconate_DH-like_C_sf"/>
</dbReference>
<dbReference type="Gene3D" id="3.40.50.720">
    <property type="entry name" value="NAD(P)-binding Rossmann-like Domain"/>
    <property type="match status" value="1"/>
</dbReference>
<dbReference type="GO" id="GO:0050661">
    <property type="term" value="F:NADP binding"/>
    <property type="evidence" value="ECO:0007669"/>
    <property type="project" value="InterPro"/>
</dbReference>
<feature type="domain" description="6-phosphogluconate dehydrogenase NADP-binding" evidence="7">
    <location>
        <begin position="4"/>
        <end position="162"/>
    </location>
</feature>
<keyword evidence="3 6" id="KW-0560">Oxidoreductase</keyword>
<dbReference type="Gene3D" id="1.10.1040.10">
    <property type="entry name" value="N-(1-d-carboxylethyl)-l-norvaline Dehydrogenase, domain 2"/>
    <property type="match status" value="1"/>
</dbReference>
<dbReference type="EC" id="1.1.1.31" evidence="6"/>
<evidence type="ECO:0000313" key="10">
    <source>
        <dbReference type="Proteomes" id="UP000544872"/>
    </source>
</evidence>
<gene>
    <name evidence="9" type="ORF">FHS48_001484</name>
</gene>
<dbReference type="UniPathway" id="UPA00362"/>
<evidence type="ECO:0000256" key="2">
    <source>
        <dbReference type="ARBA" id="ARBA00022456"/>
    </source>
</evidence>
<dbReference type="PANTHER" id="PTHR22981:SF7">
    <property type="entry name" value="3-HYDROXYISOBUTYRATE DEHYDROGENASE, MITOCHONDRIAL"/>
    <property type="match status" value="1"/>
</dbReference>
<dbReference type="SUPFAM" id="SSF48179">
    <property type="entry name" value="6-phosphogluconate dehydrogenase C-terminal domain-like"/>
    <property type="match status" value="1"/>
</dbReference>
<dbReference type="Pfam" id="PF03446">
    <property type="entry name" value="NAD_binding_2"/>
    <property type="match status" value="1"/>
</dbReference>
<dbReference type="RefSeq" id="WP_184262881.1">
    <property type="nucleotide sequence ID" value="NZ_JACIIX010000004.1"/>
</dbReference>
<dbReference type="FunFam" id="1.10.1040.10:FF:000006">
    <property type="entry name" value="3-hydroxyisobutyrate dehydrogenase"/>
    <property type="match status" value="1"/>
</dbReference>
<dbReference type="NCBIfam" id="TIGR01692">
    <property type="entry name" value="HIBADH"/>
    <property type="match status" value="1"/>
</dbReference>
<sequence length="297" mass="29822">MAVIGFIGLGNMGGPMAGNLAKAGHTVRAFDLSKESVAKAVERGCVAVASAAEAAAGADVVVTMLPAGQHVRAVYCNDGGVLSVAPKGALMIDCSTVDVDSARAVAKAAEEAGMAMVDAPVSGGTAGAEGGTLTFMVGGPDAAFERARPMLEAMGKTIVHAGGPGNGQAAKICNNMLLGICMIGTSEAFMLAKRLGLDAQKLFDISSKASGQNWSMTSYCPVPGPVPTSPANRGYTPGFAADMMLKDLKLSQEAAARAGASTPLGAAAESLYQLFSNAGLGGVDFSGIIKMLDGDMK</sequence>
<dbReference type="GO" id="GO:0051287">
    <property type="term" value="F:NAD binding"/>
    <property type="evidence" value="ECO:0007669"/>
    <property type="project" value="InterPro"/>
</dbReference>
<evidence type="ECO:0000256" key="3">
    <source>
        <dbReference type="ARBA" id="ARBA00023002"/>
    </source>
</evidence>
<dbReference type="SUPFAM" id="SSF51735">
    <property type="entry name" value="NAD(P)-binding Rossmann-fold domains"/>
    <property type="match status" value="1"/>
</dbReference>